<dbReference type="Proteomes" id="UP000032160">
    <property type="component" value="Chromosome I"/>
</dbReference>
<name>X5MN49_9HYPH</name>
<protein>
    <recommendedName>
        <fullName evidence="4">Glycine/D-amino acid oxidases (Deaminating)</fullName>
    </recommendedName>
</protein>
<evidence type="ECO:0000313" key="2">
    <source>
        <dbReference type="EMBL" id="CDO60985.1"/>
    </source>
</evidence>
<evidence type="ECO:0008006" key="4">
    <source>
        <dbReference type="Google" id="ProtNLM"/>
    </source>
</evidence>
<keyword evidence="1" id="KW-1133">Transmembrane helix</keyword>
<dbReference type="RefSeq" id="WP_043948900.1">
    <property type="nucleotide sequence ID" value="NZ_HG966617.1"/>
</dbReference>
<sequence length="92" mass="9818">MSLAGGIAIFGLIWFLVLFAVLPFGVRTSAEAGDTLIEGAAESAPAKPQLLRKVLVTTGVALAIWSVAFAVLEYRLIALDDVPFLPRFEDAK</sequence>
<evidence type="ECO:0000313" key="3">
    <source>
        <dbReference type="Proteomes" id="UP000032160"/>
    </source>
</evidence>
<dbReference type="STRING" id="1458461.BN1012_Phect2772"/>
<dbReference type="KEGG" id="pect:BN1012_Phect2772"/>
<dbReference type="AlphaFoldDB" id="X5MN49"/>
<evidence type="ECO:0000256" key="1">
    <source>
        <dbReference type="SAM" id="Phobius"/>
    </source>
</evidence>
<dbReference type="EMBL" id="HG966617">
    <property type="protein sequence ID" value="CDO60985.1"/>
    <property type="molecule type" value="Genomic_DNA"/>
</dbReference>
<dbReference type="InterPro" id="IPR009935">
    <property type="entry name" value="DUF1467"/>
</dbReference>
<dbReference type="Pfam" id="PF07330">
    <property type="entry name" value="DUF1467"/>
    <property type="match status" value="1"/>
</dbReference>
<proteinExistence type="predicted"/>
<organism evidence="2 3">
    <name type="scientific">Candidatus Phaeomarinibacter ectocarpi</name>
    <dbReference type="NCBI Taxonomy" id="1458461"/>
    <lineage>
        <taxon>Bacteria</taxon>
        <taxon>Pseudomonadati</taxon>
        <taxon>Pseudomonadota</taxon>
        <taxon>Alphaproteobacteria</taxon>
        <taxon>Hyphomicrobiales</taxon>
        <taxon>Parvibaculaceae</taxon>
        <taxon>Candidatus Phaeomarinibacter</taxon>
    </lineage>
</organism>
<dbReference type="PATRIC" id="fig|1458461.3.peg.2778"/>
<reference evidence="2 3" key="1">
    <citation type="journal article" date="2014" name="Front. Genet.">
        <title>Genome and metabolic network of "Candidatus Phaeomarinobacter ectocarpi" Ec32, a new candidate genus of Alphaproteobacteria frequently associated with brown algae.</title>
        <authorList>
            <person name="Dittami S.M."/>
            <person name="Barbeyron T."/>
            <person name="Boyen C."/>
            <person name="Cambefort J."/>
            <person name="Collet G."/>
            <person name="Delage L."/>
            <person name="Gobet A."/>
            <person name="Groisillier A."/>
            <person name="Leblanc C."/>
            <person name="Michel G."/>
            <person name="Scornet D."/>
            <person name="Siegel A."/>
            <person name="Tapia J.E."/>
            <person name="Tonon T."/>
        </authorList>
    </citation>
    <scope>NUCLEOTIDE SEQUENCE [LARGE SCALE GENOMIC DNA]</scope>
    <source>
        <strain evidence="2 3">Ec32</strain>
    </source>
</reference>
<dbReference type="HOGENOM" id="CLU_160698_3_0_5"/>
<feature type="transmembrane region" description="Helical" evidence="1">
    <location>
        <begin position="54"/>
        <end position="72"/>
    </location>
</feature>
<keyword evidence="1" id="KW-0472">Membrane</keyword>
<gene>
    <name evidence="2" type="ORF">BN1012_Phect2772</name>
</gene>
<dbReference type="OrthoDB" id="9804637at2"/>
<keyword evidence="1" id="KW-0812">Transmembrane</keyword>
<accession>X5MN49</accession>
<keyword evidence="3" id="KW-1185">Reference proteome</keyword>